<evidence type="ECO:0000256" key="15">
    <source>
        <dbReference type="ARBA" id="ARBA00055258"/>
    </source>
</evidence>
<dbReference type="Gene3D" id="3.20.190.10">
    <property type="entry name" value="MutM-like, N-terminal"/>
    <property type="match status" value="1"/>
</dbReference>
<dbReference type="InterPro" id="IPR035937">
    <property type="entry name" value="FPG_N"/>
</dbReference>
<evidence type="ECO:0000256" key="9">
    <source>
        <dbReference type="ARBA" id="ARBA00023204"/>
    </source>
</evidence>
<dbReference type="SUPFAM" id="SSF57716">
    <property type="entry name" value="Glucocorticoid receptor-like (DNA-binding domain)"/>
    <property type="match status" value="1"/>
</dbReference>
<comment type="subcellular location">
    <subcellularLocation>
        <location evidence="2">Chromosome</location>
    </subcellularLocation>
    <subcellularLocation>
        <location evidence="3">Cytoplasm</location>
        <location evidence="3">Cytoskeleton</location>
        <location evidence="3">Microtubule organizing center</location>
        <location evidence="3">Centrosome</location>
    </subcellularLocation>
    <subcellularLocation>
        <location evidence="1">Nucleus</location>
    </subcellularLocation>
</comment>
<dbReference type="GO" id="GO:0003906">
    <property type="term" value="F:DNA-(apurinic or apyrimidinic site) endonuclease activity"/>
    <property type="evidence" value="ECO:0007669"/>
    <property type="project" value="InterPro"/>
</dbReference>
<keyword evidence="13" id="KW-0511">Multifunctional enzyme</keyword>
<proteinExistence type="predicted"/>
<dbReference type="Gene3D" id="1.10.8.50">
    <property type="match status" value="1"/>
</dbReference>
<dbReference type="PANTHER" id="PTHR22993">
    <property type="entry name" value="FORMAMIDOPYRIMIDINE-DNA GLYCOSYLASE"/>
    <property type="match status" value="1"/>
</dbReference>
<dbReference type="AlphaFoldDB" id="A0A3B4G4L4"/>
<keyword evidence="6" id="KW-0227">DNA damage</keyword>
<dbReference type="GO" id="GO:0016829">
    <property type="term" value="F:lyase activity"/>
    <property type="evidence" value="ECO:0007669"/>
    <property type="project" value="UniProtKB-KW"/>
</dbReference>
<feature type="compositionally biased region" description="Polar residues" evidence="22">
    <location>
        <begin position="392"/>
        <end position="402"/>
    </location>
</feature>
<dbReference type="GO" id="GO:0006284">
    <property type="term" value="P:base-excision repair"/>
    <property type="evidence" value="ECO:0007669"/>
    <property type="project" value="InterPro"/>
</dbReference>
<evidence type="ECO:0000256" key="19">
    <source>
        <dbReference type="ARBA" id="ARBA00081872"/>
    </source>
</evidence>
<dbReference type="GO" id="GO:0005634">
    <property type="term" value="C:nucleus"/>
    <property type="evidence" value="ECO:0007669"/>
    <property type="project" value="UniProtKB-SubCell"/>
</dbReference>
<dbReference type="Pfam" id="PF09292">
    <property type="entry name" value="Neil1-DNA_bind"/>
    <property type="match status" value="1"/>
</dbReference>
<keyword evidence="10" id="KW-0206">Cytoskeleton</keyword>
<dbReference type="GeneTree" id="ENSGT00940000153230"/>
<evidence type="ECO:0000256" key="20">
    <source>
        <dbReference type="ARBA" id="ARBA00082920"/>
    </source>
</evidence>
<feature type="compositionally biased region" description="Basic and acidic residues" evidence="22">
    <location>
        <begin position="342"/>
        <end position="384"/>
    </location>
</feature>
<dbReference type="STRING" id="303518.ENSPNYP00000017024"/>
<keyword evidence="8" id="KW-0238">DNA-binding</keyword>
<dbReference type="SMART" id="SM00898">
    <property type="entry name" value="Fapy_DNA_glyco"/>
    <property type="match status" value="1"/>
</dbReference>
<evidence type="ECO:0000256" key="18">
    <source>
        <dbReference type="ARBA" id="ARBA00079367"/>
    </source>
</evidence>
<dbReference type="FunFam" id="3.20.190.10:FF:000003">
    <property type="entry name" value="endonuclease 8-like 1 isoform X1"/>
    <property type="match status" value="1"/>
</dbReference>
<dbReference type="GO" id="GO:0003677">
    <property type="term" value="F:DNA binding"/>
    <property type="evidence" value="ECO:0007669"/>
    <property type="project" value="UniProtKB-KW"/>
</dbReference>
<evidence type="ECO:0000256" key="12">
    <source>
        <dbReference type="ARBA" id="ARBA00023242"/>
    </source>
</evidence>
<feature type="region of interest" description="Disordered" evidence="22">
    <location>
        <begin position="210"/>
        <end position="233"/>
    </location>
</feature>
<organism evidence="24">
    <name type="scientific">Pundamilia nyererei</name>
    <dbReference type="NCBI Taxonomy" id="303518"/>
    <lineage>
        <taxon>Eukaryota</taxon>
        <taxon>Metazoa</taxon>
        <taxon>Chordata</taxon>
        <taxon>Craniata</taxon>
        <taxon>Vertebrata</taxon>
        <taxon>Euteleostomi</taxon>
        <taxon>Actinopterygii</taxon>
        <taxon>Neopterygii</taxon>
        <taxon>Teleostei</taxon>
        <taxon>Neoteleostei</taxon>
        <taxon>Acanthomorphata</taxon>
        <taxon>Ovalentaria</taxon>
        <taxon>Cichlomorphae</taxon>
        <taxon>Cichliformes</taxon>
        <taxon>Cichlidae</taxon>
        <taxon>African cichlids</taxon>
        <taxon>Pseudocrenilabrinae</taxon>
        <taxon>Haplochromini</taxon>
        <taxon>Pundamilia</taxon>
    </lineage>
</organism>
<evidence type="ECO:0000256" key="22">
    <source>
        <dbReference type="SAM" id="MobiDB-lite"/>
    </source>
</evidence>
<evidence type="ECO:0000256" key="10">
    <source>
        <dbReference type="ARBA" id="ARBA00023212"/>
    </source>
</evidence>
<keyword evidence="12" id="KW-0539">Nucleus</keyword>
<keyword evidence="9" id="KW-0234">DNA repair</keyword>
<keyword evidence="11" id="KW-0456">Lyase</keyword>
<sequence length="423" mass="47970">MPEGPELHLASLYVNRMCEGVLFSGPVIKSEVSKNPDVPFTSEAYGITAASRGKEVKLTLTPIKTDEPKQRVKAGQVEHPMDIVFRFGMSGYFRFTSEDELPKHAHLRFYSKEKPCRVLSFVDPRRFGSWEPNGTWQPGRGPCVMFEYKKFRENVVTHVSDRAFDRPICEVLLNQKYFNGIGNYLRAEILFRSNIPPFVAAKTVLEGLGPDDSCQNENPVKNESDTKKTSVRTKKKLMKHQTDDLLSLCHTVPLEVVNLGGKGYDPASGDFSDFEAWLQCYYVDGMKTLRDHNGRTIWFRGDPGPMAPKDSKSPKAKKWAKKDDDHDYTNKKKGARERKTRIKQEGGMKTPKQEKDAGLEEAESKRRKPGETHEVNTPQRETRSNARRRKTSSVGVTAGSQRRTMRTTRVKLTLPRSPPGDTT</sequence>
<dbReference type="PANTHER" id="PTHR22993:SF27">
    <property type="entry name" value="ENDONUCLEASE 8-LIKE 1"/>
    <property type="match status" value="1"/>
</dbReference>
<accession>A0A3B4G4L4</accession>
<protein>
    <recommendedName>
        <fullName evidence="16">Endonuclease 8-like 1</fullName>
    </recommendedName>
    <alternativeName>
        <fullName evidence="19">DNA glycosylase/AP lyase Neil1</fullName>
    </alternativeName>
    <alternativeName>
        <fullName evidence="17">DNA-(apurinic or apyrimidinic site) lyase Neil1</fullName>
    </alternativeName>
    <alternativeName>
        <fullName evidence="21">Endonuclease VIII-like 1</fullName>
    </alternativeName>
    <alternativeName>
        <fullName evidence="18">Nei homolog 1</fullName>
    </alternativeName>
    <alternativeName>
        <fullName evidence="20">Nei-like protein 1</fullName>
    </alternativeName>
</protein>
<dbReference type="CDD" id="cd08967">
    <property type="entry name" value="MeNeil1_N"/>
    <property type="match status" value="1"/>
</dbReference>
<feature type="compositionally biased region" description="Basic residues" evidence="22">
    <location>
        <begin position="331"/>
        <end position="341"/>
    </location>
</feature>
<name>A0A3B4G4L4_9CICH</name>
<feature type="domain" description="Formamidopyrimidine-DNA glycosylase catalytic" evidence="23">
    <location>
        <begin position="2"/>
        <end position="128"/>
    </location>
</feature>
<dbReference type="PROSITE" id="PS51068">
    <property type="entry name" value="FPG_CAT"/>
    <property type="match status" value="1"/>
</dbReference>
<evidence type="ECO:0000256" key="2">
    <source>
        <dbReference type="ARBA" id="ARBA00004286"/>
    </source>
</evidence>
<evidence type="ECO:0000313" key="24">
    <source>
        <dbReference type="Ensembl" id="ENSPNYP00000017024.1"/>
    </source>
</evidence>
<keyword evidence="4" id="KW-0158">Chromosome</keyword>
<evidence type="ECO:0000256" key="3">
    <source>
        <dbReference type="ARBA" id="ARBA00004300"/>
    </source>
</evidence>
<evidence type="ECO:0000256" key="4">
    <source>
        <dbReference type="ARBA" id="ARBA00022454"/>
    </source>
</evidence>
<reference evidence="24" key="1">
    <citation type="submission" date="2023-09" db="UniProtKB">
        <authorList>
            <consortium name="Ensembl"/>
        </authorList>
    </citation>
    <scope>IDENTIFICATION</scope>
</reference>
<keyword evidence="7" id="KW-0378">Hydrolase</keyword>
<evidence type="ECO:0000256" key="6">
    <source>
        <dbReference type="ARBA" id="ARBA00022763"/>
    </source>
</evidence>
<evidence type="ECO:0000256" key="1">
    <source>
        <dbReference type="ARBA" id="ARBA00004123"/>
    </source>
</evidence>
<evidence type="ECO:0000256" key="16">
    <source>
        <dbReference type="ARBA" id="ARBA00073169"/>
    </source>
</evidence>
<evidence type="ECO:0000256" key="8">
    <source>
        <dbReference type="ARBA" id="ARBA00023125"/>
    </source>
</evidence>
<dbReference type="GO" id="GO:0005813">
    <property type="term" value="C:centrosome"/>
    <property type="evidence" value="ECO:0007669"/>
    <property type="project" value="UniProtKB-SubCell"/>
</dbReference>
<keyword evidence="5" id="KW-0963">Cytoplasm</keyword>
<keyword evidence="14" id="KW-0326">Glycosidase</keyword>
<dbReference type="InterPro" id="IPR012319">
    <property type="entry name" value="FPG_cat"/>
</dbReference>
<feature type="compositionally biased region" description="Basic and acidic residues" evidence="22">
    <location>
        <begin position="321"/>
        <end position="330"/>
    </location>
</feature>
<evidence type="ECO:0000256" key="11">
    <source>
        <dbReference type="ARBA" id="ARBA00023239"/>
    </source>
</evidence>
<dbReference type="FunFam" id="1.10.8.50:FF:000007">
    <property type="entry name" value="endonuclease 8-like 1 isoform X1"/>
    <property type="match status" value="1"/>
</dbReference>
<evidence type="ECO:0000256" key="5">
    <source>
        <dbReference type="ARBA" id="ARBA00022490"/>
    </source>
</evidence>
<dbReference type="SUPFAM" id="SSF81624">
    <property type="entry name" value="N-terminal domain of MutM-like DNA repair proteins"/>
    <property type="match status" value="1"/>
</dbReference>
<evidence type="ECO:0000259" key="23">
    <source>
        <dbReference type="PROSITE" id="PS51068"/>
    </source>
</evidence>
<dbReference type="GO" id="GO:0005694">
    <property type="term" value="C:chromosome"/>
    <property type="evidence" value="ECO:0007669"/>
    <property type="project" value="UniProtKB-SubCell"/>
</dbReference>
<evidence type="ECO:0000256" key="13">
    <source>
        <dbReference type="ARBA" id="ARBA00023268"/>
    </source>
</evidence>
<dbReference type="Pfam" id="PF01149">
    <property type="entry name" value="Fapy_DNA_glyco"/>
    <property type="match status" value="1"/>
</dbReference>
<dbReference type="InterPro" id="IPR010979">
    <property type="entry name" value="Ribosomal_uS13-like_H2TH"/>
</dbReference>
<evidence type="ECO:0000256" key="14">
    <source>
        <dbReference type="ARBA" id="ARBA00023295"/>
    </source>
</evidence>
<evidence type="ECO:0000256" key="17">
    <source>
        <dbReference type="ARBA" id="ARBA00076846"/>
    </source>
</evidence>
<comment type="function">
    <text evidence="15">Involved in base excision repair of DNA damaged by oxidation or by mutagenic agents. Acts as a DNA glycosylase that recognizes and removes damaged bases. Has a preference for oxidized pyrimidines, such as thymine glycol, formamidopyrimidine (Fapy) and 5-hydroxyuracil. Has marginal activity towards 8-oxoguanine. Has AP (apurinic/apyrimidinic) lyase activity and introduces nicks in the DNA strand. Cleaves the DNA backbone by beta-delta elimination to generate a single-strand break at the site of the removed base with both 3'- and 5'-phosphates. Has DNA glycosylase/lyase activity towards mismatched uracil and thymine, in particular in U:C and T:C mismatches. Specifically binds 5-hydroxymethylcytosine (5hmC), suggesting that it acts as a specific reader of 5hmC.</text>
</comment>
<dbReference type="GO" id="GO:0008270">
    <property type="term" value="F:zinc ion binding"/>
    <property type="evidence" value="ECO:0007669"/>
    <property type="project" value="InterPro"/>
</dbReference>
<evidence type="ECO:0000256" key="21">
    <source>
        <dbReference type="ARBA" id="ARBA00083344"/>
    </source>
</evidence>
<dbReference type="InterPro" id="IPR015371">
    <property type="entry name" value="Endonuclease-VIII_DNA-bd"/>
</dbReference>
<dbReference type="SUPFAM" id="SSF46946">
    <property type="entry name" value="S13-like H2TH domain"/>
    <property type="match status" value="1"/>
</dbReference>
<feature type="region of interest" description="Disordered" evidence="22">
    <location>
        <begin position="298"/>
        <end position="423"/>
    </location>
</feature>
<evidence type="ECO:0000256" key="7">
    <source>
        <dbReference type="ARBA" id="ARBA00022801"/>
    </source>
</evidence>
<dbReference type="Ensembl" id="ENSPNYT00000017448.1">
    <property type="protein sequence ID" value="ENSPNYP00000017024.1"/>
    <property type="gene ID" value="ENSPNYG00000012897.1"/>
</dbReference>
<dbReference type="GO" id="GO:0019104">
    <property type="term" value="F:DNA N-glycosylase activity"/>
    <property type="evidence" value="ECO:0007669"/>
    <property type="project" value="InterPro"/>
</dbReference>